<comment type="caution">
    <text evidence="1">The sequence shown here is derived from an EMBL/GenBank/DDBJ whole genome shotgun (WGS) entry which is preliminary data.</text>
</comment>
<feature type="non-terminal residue" evidence="1">
    <location>
        <position position="1"/>
    </location>
</feature>
<dbReference type="PANTHER" id="PTHR10775">
    <property type="entry name" value="OS08G0208400 PROTEIN"/>
    <property type="match status" value="1"/>
</dbReference>
<feature type="non-terminal residue" evidence="1">
    <location>
        <position position="115"/>
    </location>
</feature>
<proteinExistence type="predicted"/>
<gene>
    <name evidence="1" type="ORF">CR513_31889</name>
</gene>
<protein>
    <submittedName>
        <fullName evidence="1">Uncharacterized protein</fullName>
    </submittedName>
</protein>
<sequence>MSEGCFNQMVQLMGETTPEGNRVVTNLYHARKSIQNFGLGCSKINCCPKGCMLYYNENSNKTITNQSLRGEFRRTFMLRKCGTLHMRLYSLIVTTSHMRWHSENERDPALMSSIR</sequence>
<evidence type="ECO:0000313" key="1">
    <source>
        <dbReference type="EMBL" id="RDX86749.1"/>
    </source>
</evidence>
<dbReference type="OrthoDB" id="1391874at2759"/>
<accession>A0A371G883</accession>
<keyword evidence="2" id="KW-1185">Reference proteome</keyword>
<reference evidence="1" key="1">
    <citation type="submission" date="2018-05" db="EMBL/GenBank/DDBJ databases">
        <title>Draft genome of Mucuna pruriens seed.</title>
        <authorList>
            <person name="Nnadi N.E."/>
            <person name="Vos R."/>
            <person name="Hasami M.H."/>
            <person name="Devisetty U.K."/>
            <person name="Aguiy J.C."/>
        </authorList>
    </citation>
    <scope>NUCLEOTIDE SEQUENCE [LARGE SCALE GENOMIC DNA]</scope>
    <source>
        <strain evidence="1">JCA_2017</strain>
    </source>
</reference>
<dbReference type="AlphaFoldDB" id="A0A371G883"/>
<evidence type="ECO:0000313" key="2">
    <source>
        <dbReference type="Proteomes" id="UP000257109"/>
    </source>
</evidence>
<organism evidence="1 2">
    <name type="scientific">Mucuna pruriens</name>
    <name type="common">Velvet bean</name>
    <name type="synonym">Dolichos pruriens</name>
    <dbReference type="NCBI Taxonomy" id="157652"/>
    <lineage>
        <taxon>Eukaryota</taxon>
        <taxon>Viridiplantae</taxon>
        <taxon>Streptophyta</taxon>
        <taxon>Embryophyta</taxon>
        <taxon>Tracheophyta</taxon>
        <taxon>Spermatophyta</taxon>
        <taxon>Magnoliopsida</taxon>
        <taxon>eudicotyledons</taxon>
        <taxon>Gunneridae</taxon>
        <taxon>Pentapetalae</taxon>
        <taxon>rosids</taxon>
        <taxon>fabids</taxon>
        <taxon>Fabales</taxon>
        <taxon>Fabaceae</taxon>
        <taxon>Papilionoideae</taxon>
        <taxon>50 kb inversion clade</taxon>
        <taxon>NPAAA clade</taxon>
        <taxon>indigoferoid/millettioid clade</taxon>
        <taxon>Phaseoleae</taxon>
        <taxon>Mucuna</taxon>
    </lineage>
</organism>
<name>A0A371G883_MUCPR</name>
<dbReference type="PANTHER" id="PTHR10775:SF185">
    <property type="entry name" value="OS08G0208400 PROTEIN"/>
    <property type="match status" value="1"/>
</dbReference>
<dbReference type="Proteomes" id="UP000257109">
    <property type="component" value="Unassembled WGS sequence"/>
</dbReference>
<dbReference type="EMBL" id="QJKJ01006431">
    <property type="protein sequence ID" value="RDX86749.1"/>
    <property type="molecule type" value="Genomic_DNA"/>
</dbReference>